<evidence type="ECO:0000259" key="4">
    <source>
        <dbReference type="Pfam" id="PF12777"/>
    </source>
</evidence>
<dbReference type="GO" id="GO:0097729">
    <property type="term" value="C:9+2 motile cilium"/>
    <property type="evidence" value="ECO:0007669"/>
    <property type="project" value="TreeGrafter"/>
</dbReference>
<dbReference type="Gene3D" id="6.10.140.1060">
    <property type="match status" value="1"/>
</dbReference>
<dbReference type="GO" id="GO:0005868">
    <property type="term" value="C:cytoplasmic dynein complex"/>
    <property type="evidence" value="ECO:0007669"/>
    <property type="project" value="TreeGrafter"/>
</dbReference>
<evidence type="ECO:0000313" key="7">
    <source>
        <dbReference type="Proteomes" id="UP000315496"/>
    </source>
</evidence>
<dbReference type="GO" id="GO:0045505">
    <property type="term" value="F:dynein intermediate chain binding"/>
    <property type="evidence" value="ECO:0007669"/>
    <property type="project" value="InterPro"/>
</dbReference>
<feature type="domain" description="Dynein heavy chain coiled coil stalk" evidence="4">
    <location>
        <begin position="3100"/>
        <end position="3401"/>
    </location>
</feature>
<dbReference type="InterPro" id="IPR027417">
    <property type="entry name" value="P-loop_NTPase"/>
</dbReference>
<dbReference type="Gene3D" id="3.40.50.300">
    <property type="entry name" value="P-loop containing nucleotide triphosphate hydrolases"/>
    <property type="match status" value="4"/>
</dbReference>
<reference evidence="6 7" key="1">
    <citation type="submission" date="2019-05" db="EMBL/GenBank/DDBJ databases">
        <title>The compact genome of Giardia muris reveals important steps in the evolution of intestinal protozoan parasites.</title>
        <authorList>
            <person name="Xu F."/>
            <person name="Jimenez-Gonzalez A."/>
            <person name="Einarsson E."/>
            <person name="Astvaldsson A."/>
            <person name="Peirasmaki D."/>
            <person name="Eckmann L."/>
            <person name="Andersson J.O."/>
            <person name="Svard S.G."/>
            <person name="Jerlstrom-Hultqvist J."/>
        </authorList>
    </citation>
    <scope>NUCLEOTIDE SEQUENCE [LARGE SCALE GENOMIC DNA]</scope>
    <source>
        <strain evidence="6 7">Roberts-Thomson</strain>
    </source>
</reference>
<dbReference type="Gene3D" id="3.20.180.20">
    <property type="entry name" value="Dynein heavy chain, N-terminal domain 2"/>
    <property type="match status" value="1"/>
</dbReference>
<name>A0A4Z1T219_GIAMU</name>
<evidence type="ECO:0000259" key="3">
    <source>
        <dbReference type="Pfam" id="PF12774"/>
    </source>
</evidence>
<dbReference type="InterPro" id="IPR024743">
    <property type="entry name" value="Dynein_HC_stalk"/>
</dbReference>
<dbReference type="GO" id="GO:0008569">
    <property type="term" value="F:minus-end-directed microtubule motor activity"/>
    <property type="evidence" value="ECO:0007669"/>
    <property type="project" value="TreeGrafter"/>
</dbReference>
<dbReference type="GO" id="GO:0005524">
    <property type="term" value="F:ATP binding"/>
    <property type="evidence" value="ECO:0007669"/>
    <property type="project" value="InterPro"/>
</dbReference>
<evidence type="ECO:0000259" key="2">
    <source>
        <dbReference type="Pfam" id="PF08393"/>
    </source>
</evidence>
<sequence length="4658" mass="513944">MSLTREYVETARAAGREPNPTICRVLEAAGHDPAGALVLSTEAELHKWEERQRLEPSENTAALLPHLQALCEALENPIKKAAGVLAAVDALQNLHPSFSEYRDDVLGRELLDGVSRHLSHVYPGPLLSLTDNEFESVNFFLEDKTFSSLFVTPALKERYDSLKERIKPLQDTYSISTTLLHFLPELRPSLASLTVPERFFVCSPDEAASFARVWSASLDAADSLAVSRITDLVQQLSAENLVSHMPILAELVILLRKPSIAAALNSEALHFNSVVVNALESYLRHARDDLQAPCSNTNLALITRLTSIRQYRMVLNSSLDSLTPLLQNDANGMAKVTEVSQTLRTLLTTGEESTVRAARELLKQHQKGIQTAITEFAGAPANGFATTTPPANSVFLIYAKPDGHLVAGFPKAIEDLCQLMTSLAAIGYDPQRLALPADATCCAQMAQHLMPCVITLQTAATFYNGLSNSIRPYQKIMVLKLAQTFEQELHKVVSNSHIQPLQTFSFNIGSAEALQDPSNPIGRIRKITSYVQNAYTVFKQKLGVLEQFHAKNFGILSTLSQTSLARNGIRWEQLISDLKDSIREFSKRLPDTAGNSVEQYWAGALAKILAVSYDHTLSTNLALLSPLKEPLTIIQGTLTLSRRPTEVRDELLRQLGVIVSVPTRKSYQISDNPLIVSLYDQMRLLAIEKLPRAYAIITSIMSELRDIEAFLQERCTIVLLSGTQNSEECASRIKDVETCRNLIEYSQKCMSDITGPEEFLTASLPFLIPKSASERYHYVLRSSHGLVTVNIEGALRLMERRPLAITEVTVSAASFHAERLASEILNVSIRFTKQYEATFNAVVTSETFSSITDFLKESHDIISSTLLKSHKKMMQFREILQYSAHLQEGIIRLVDSADAAFQKLQEQHSNIQSDLDNKKKDYWDVLVERLVGSKDSLLTIGTNQLSVIASLVQDLTDHCKRCVSIRAPASSEDHNHFFKCLFFVTVGDGGELVFPEVTSMKIVEALHDPLEKVRKVLTGLEDINKEATVLFSTDYTSLLDPRDASQLRQCVTMLQALNPSFWDILKLIGDVEQRVSEFLRYEWAIAKGRLDLLESIASLAQSCCTALGAEFQAMYTAIGSVSYSDSPLTNTLFQTLGYSCESYLYFISQLCTLSQPVFKALRSPSLSSSHFLELAEKTGLGMTTKYFQKNGSSRLPDGITGAVVLFITAASLFTGVSVVTAETVQTHEYKKLLSTLKEICTRAENEQSIRSAVDETAYWIRSETTLPFTIYQLSPHGREELHFVEIGIDRQTGVWNVPLSASWKQILSRIVEKKAILSAVRSNPYARAIKDQLEECSAILECLARLGHVLATSARQVNILEPVMGRKVLPEELRKFYDSLSILYSLFLNDCDEETANVCLNECTTESSVSISISLMNILQAPLPSNVGVLQRYTAHHAGTIVDTSVLGPFKDTIVALENISAVFSDVQISLRRYLEQKRILFPRFYFLADIDVLEILSTGSTKPEATLKQFTKKLFATIESLQFTASGDQIAISGFVSPEGEKVDLLSAVTIAPSAPPELWLNRFDIAHKDTLRQQLLYMLKLVPEAKSSRQINSLNLPTPNTTSQDLATTSPFDIVTSYSMVKATVSPFGYDTSDFYQLEDYRAAISQKLDFQGPSGEILCVGFAVLTTARIDDALYRKDTLAACTEALQANQKQMQQYLAAFSEKLCSARISTAAFGTTDYVMGLKLKNMAVDITHYLDVLEELLVQTGTDDEVLTARQWIWARELKYRIHRQTQELYVFALDSITPYLFEYQGLQARLIHTPLTSRCYNTLSEAIALRLGGVLQGPAGTGKTESTKALGSKLGRTVLCFNCDTSIERSDLSRLLIGIILSGSIGCFDEFNRLASSVLSAVATDIEAIQKVIFLRSGGILETINETSGIDFVGKTFTLGEITVPISTISPYSCLYVTLNPASREYRGRSELPHSLTRLLRGCYMGSANTSLIVTTILSTSGFTNAKVLAEKCTLAYLLCARRIPAQVHLDWGLRSMQAVLRQAALIRANECKVDPKFAEAGGASESERLQMETSIIIKCISDATLSRITGGSISIFMEILKGVFGEQAVERCFGATKRYGSANALEDKIVAVLQDDLPEKYGVAVLQLYRALTAKMGVALLGPPGSGKTCIIELLKTAVSTLTGGKLEIREFRIAPKSMSRQDLLGYVDPLTGEWNDGALSSAARHAMRLLAITSAPHIWPFIVLDGSIDPLWIEALNSVLDDNRLLTMSSGERIRFPACIDPLAAFFNSADSPDRHLQMPLSFLFETDSLQHASPATVSRLAVIVVPARTVDDVMKSIDSPDIPLDGFRKFCTGGLPQAVAECAAEVCEHMFLCGQGEIKLHGRTLGSAAAFARGCIRAWYSELTNRIRDGAPGELTDMSLGAMASTVSMGTLMLQGSLATPRHAAGSGSTMPQIDWAKATIHSFIASRTPILVVGRDTCGKYTSVIQAVESANPPCVALTLSCSRLTTRNDIISMLMSQCIESQTPEGARLIRPRTEGTTLLLVVRDCDVIQLDEFHHIETFTFLWSLVAHGKYYGRGGVPVHISDIVVVIIVKSLARVPLRLRRRMGIVFMEHNTLDIEAICGPSFYKYYAQLEKRSQNLHSWKTQMVHEAEMAHLKALQTGKTDVITLIEYLKNIGTLNMFGVATISAFLQENEGLSADHIVKLLELLLEVPIPYAQGKSTARNELRTLGNNDDNHVLTYAQPGSTAQEFQRAFSTEQCIPPEFYKTLSLNLITNKERVSRLQELLGYATEYYPGLRLYQTYVQILAMSQPLVSTVLHEYLKLLSAIEVGLMTAAGLVVLAQPYCYSIETAVVGALTVGCSICFAGTDPISPVALRAIAERVAAGHQRIAYFIDDNTLETDKNWYGFLSAIANKDILYFQNRLSAADIRSLVATFTDNCGIVGFDSLSELEATRIFFGKLVVAIQPIIILSPEREACDDLFLIIPAVRRRFRLVAFEMLNIDIDTVPITPSENFFERPSRDLAYSVAVRTVAIVSGAFAVSNGGQNMKPLTIIENILKITSSYTHKFLTTYSLNAPPISSYVKTYVMYHLLKSKWMFALNKRKDRLSKGLEQLQKAQKEVDGLSQQITQRSKQVEESQLAANQALEEITKKMSDASNRKLSATELQRELALREKEILKDKEQADQELSHVLPVLQEATKAVQSIPADALTEIKSFASPPPAVATVLEAVLKLLGHQDISWKGMRAFLSQAGALRMIAAFDVKNASKSALAAVNKVIKGNPECFEPSKIQRVSRAAAPLAKWICANMEYGAVCAKIEPLMNAVKRADDSLNDMRKRIDEINQEVTEIEKQTEALHVDFNLKTQQLMKYKQELETLQDRQRHGTALLQGLTTERQRWAGGMKEAAQQLDNIDKCAVNAAILFTLAGKCTDDVRSDFFSQPLLKDGPKTVREAFDELLVNSVTSNRFISLGLSAGTSAFENAAILDLLYSCAKLPNIKDESGDNRDMRNYNIFRAFVLSHATENTGVQRFLEKNPQFEGATFASATSEHLPNLVAIAARFGKTIIITNCDSGHLPSCLFPYLRYSGNCYASSGSVATSGPIGTGHVVGGYVMPMETVSIPIQSAKLSDMHPDFRMIITSSVSMHIPLDISQNVLELSFAPTKKSLTNQYMDCILAEWSPSSLQKIKELGETQLEFSTKLHEIEDNLLDALSAAALQKDQSLLENQTLFNVLKQAEVQTAEIKAATDEVKIIEQELDAIKNVISPLAQAVDQCVTTFASMCMVNSLYVTDQEAILPLLKHCLRTNRPASDNDKITPEQVLKTLRAFQALTASRIQSSFFGTDVVAACLLLLRNYSPKLLTPELFAYFTGTGKVYAGQVPSWVPNNSRNDFAMLLGTFTPDRLEKLAVTNQSVWGTFISRLNSCKDLVQLDQVFPDSAKSLNPLEMAAFASSVRPDMTNDIIRTVVARVLAVDDRPIDSLLFAMTHASGLSQPIAIYSAVGQDITTGLQDVTAINIVPGKEKQADEQLLAALDAAGQSFEAWPNKQHGSVLHTVVIAGAHLSLGWLGRLPNYLNELSSSLSTKYGPMFPHYVRVILLLEPKPHMPESLNRIAWRICLTPEGLPREMFLQALSEWPTRSTTHKFTEAFVKKIAALMYILTALHITLESRRFYTPRGVAIDPNWNYNDLAASLTICSNVFNYKVADEVAFLNSFTQRLQGLFLDAIYGVSTKDPNDKYLIQSLIRLALGSTITTAIFTLIDAGGHPLTVANSVTDMILGYKMVSVINLCDTIPVLRYILPPIHILCNAALSGLDMKPLVDQLKEYVSMCYPEKTTPDQLGLPRNALITRGMKSSLTTRSVLLRVCASSAMGSIRSGLYDKLLQIRDLYTRDIKNKLSAFAELLEEYRGGARGSTAPLVDELILQGDTLLAVSKILDADFDEAVTAAQNYLFASPYIREIATLIYGGVTPERWCSGIVAVPSPSAPHDSPELATVRKGSPSDYITYLLRASNAIGETLALCRVADTQPTKITISLADLPRPAAFLEAIRRFEGIITKQELNHICLHAVTGIDLKRTTSYVAIKQANCILQGCSLGTLVNFNTEEEPLDEVVIFSGSQVSHETVAVPFYVDQNREIGMSGVENIHVRLSARVGDIDTTLLLAGVYVHLSSR</sequence>
<dbReference type="Proteomes" id="UP000315496">
    <property type="component" value="Chromosome 1"/>
</dbReference>
<dbReference type="PANTHER" id="PTHR10676:SF352">
    <property type="entry name" value="CYTOPLASMIC DYNEIN 2 HEAVY CHAIN 1"/>
    <property type="match status" value="1"/>
</dbReference>
<accession>A0A4Z1T219</accession>
<dbReference type="EMBL" id="VDLU01000001">
    <property type="protein sequence ID" value="TNJ29708.1"/>
    <property type="molecule type" value="Genomic_DNA"/>
</dbReference>
<dbReference type="GO" id="GO:0060271">
    <property type="term" value="P:cilium assembly"/>
    <property type="evidence" value="ECO:0007669"/>
    <property type="project" value="TreeGrafter"/>
</dbReference>
<dbReference type="Pfam" id="PF12774">
    <property type="entry name" value="AAA_6"/>
    <property type="match status" value="1"/>
</dbReference>
<evidence type="ECO:0000313" key="6">
    <source>
        <dbReference type="EMBL" id="TNJ29708.1"/>
    </source>
</evidence>
<dbReference type="Gene3D" id="1.20.58.1120">
    <property type="match status" value="1"/>
</dbReference>
<dbReference type="InterPro" id="IPR042228">
    <property type="entry name" value="Dynein_linker_3"/>
</dbReference>
<dbReference type="VEuPathDB" id="GiardiaDB:GMRT_16361"/>
<proteinExistence type="predicted"/>
<dbReference type="Pfam" id="PF12781">
    <property type="entry name" value="AAA_9"/>
    <property type="match status" value="1"/>
</dbReference>
<feature type="coiled-coil region" evidence="1">
    <location>
        <begin position="3727"/>
        <end position="3754"/>
    </location>
</feature>
<dbReference type="Gene3D" id="1.20.920.20">
    <property type="match status" value="1"/>
</dbReference>
<dbReference type="SUPFAM" id="SSF52540">
    <property type="entry name" value="P-loop containing nucleoside triphosphate hydrolases"/>
    <property type="match status" value="2"/>
</dbReference>
<dbReference type="Gene3D" id="1.10.8.720">
    <property type="entry name" value="Region D6 of dynein motor"/>
    <property type="match status" value="1"/>
</dbReference>
<evidence type="ECO:0000259" key="5">
    <source>
        <dbReference type="Pfam" id="PF12781"/>
    </source>
</evidence>
<dbReference type="InterPro" id="IPR042219">
    <property type="entry name" value="AAA_lid_11_sf"/>
</dbReference>
<dbReference type="GO" id="GO:0051959">
    <property type="term" value="F:dynein light intermediate chain binding"/>
    <property type="evidence" value="ECO:0007669"/>
    <property type="project" value="InterPro"/>
</dbReference>
<dbReference type="InterPro" id="IPR026983">
    <property type="entry name" value="DHC"/>
</dbReference>
<feature type="coiled-coil region" evidence="1">
    <location>
        <begin position="3092"/>
        <end position="3129"/>
    </location>
</feature>
<keyword evidence="1" id="KW-0175">Coiled coil</keyword>
<dbReference type="Pfam" id="PF08393">
    <property type="entry name" value="DHC_N2"/>
    <property type="match status" value="1"/>
</dbReference>
<feature type="coiled-coil region" evidence="1">
    <location>
        <begin position="3318"/>
        <end position="3373"/>
    </location>
</feature>
<comment type="caution">
    <text evidence="6">The sequence shown here is derived from an EMBL/GenBank/DDBJ whole genome shotgun (WGS) entry which is preliminary data.</text>
</comment>
<dbReference type="InterPro" id="IPR043157">
    <property type="entry name" value="Dynein_AAA1S"/>
</dbReference>
<gene>
    <name evidence="6" type="ORF">GMRT_16361</name>
</gene>
<dbReference type="GO" id="GO:0060294">
    <property type="term" value="P:cilium movement involved in cell motility"/>
    <property type="evidence" value="ECO:0007669"/>
    <property type="project" value="TreeGrafter"/>
</dbReference>
<dbReference type="Gene3D" id="1.10.8.710">
    <property type="match status" value="1"/>
</dbReference>
<dbReference type="PANTHER" id="PTHR10676">
    <property type="entry name" value="DYNEIN HEAVY CHAIN FAMILY PROTEIN"/>
    <property type="match status" value="1"/>
</dbReference>
<organism evidence="6 7">
    <name type="scientific">Giardia muris</name>
    <dbReference type="NCBI Taxonomy" id="5742"/>
    <lineage>
        <taxon>Eukaryota</taxon>
        <taxon>Metamonada</taxon>
        <taxon>Diplomonadida</taxon>
        <taxon>Hexamitidae</taxon>
        <taxon>Giardiinae</taxon>
        <taxon>Giardia</taxon>
    </lineage>
</organism>
<dbReference type="GO" id="GO:0035721">
    <property type="term" value="P:intraciliary retrograde transport"/>
    <property type="evidence" value="ECO:0007669"/>
    <property type="project" value="TreeGrafter"/>
</dbReference>
<dbReference type="Pfam" id="PF12777">
    <property type="entry name" value="MT"/>
    <property type="match status" value="1"/>
</dbReference>
<feature type="domain" description="Dynein heavy chain linker" evidence="2">
    <location>
        <begin position="1155"/>
        <end position="1577"/>
    </location>
</feature>
<dbReference type="InterPro" id="IPR035706">
    <property type="entry name" value="AAA_9"/>
</dbReference>
<dbReference type="OrthoDB" id="10252139at2759"/>
<feature type="domain" description="Dynein heavy chain ATP-binding dynein motor region" evidence="5">
    <location>
        <begin position="3611"/>
        <end position="3734"/>
    </location>
</feature>
<dbReference type="InterPro" id="IPR035699">
    <property type="entry name" value="AAA_6"/>
</dbReference>
<evidence type="ECO:0000256" key="1">
    <source>
        <dbReference type="SAM" id="Coils"/>
    </source>
</evidence>
<dbReference type="Gene3D" id="1.20.140.100">
    <property type="entry name" value="Dynein heavy chain, N-terminal domain 2"/>
    <property type="match status" value="1"/>
</dbReference>
<dbReference type="InterPro" id="IPR013602">
    <property type="entry name" value="Dynein_heavy_linker"/>
</dbReference>
<protein>
    <submittedName>
        <fullName evidence="6">Dynein heavy chain</fullName>
    </submittedName>
</protein>
<keyword evidence="7" id="KW-1185">Reference proteome</keyword>
<feature type="domain" description="Dynein heavy chain hydrolytic ATP-binding dynein motor region" evidence="3">
    <location>
        <begin position="1790"/>
        <end position="2161"/>
    </location>
</feature>
<dbReference type="GO" id="GO:0005930">
    <property type="term" value="C:axoneme"/>
    <property type="evidence" value="ECO:0007669"/>
    <property type="project" value="TreeGrafter"/>
</dbReference>
<dbReference type="InterPro" id="IPR042222">
    <property type="entry name" value="Dynein_2_N"/>
</dbReference>